<evidence type="ECO:0000256" key="5">
    <source>
        <dbReference type="ARBA" id="ARBA00022821"/>
    </source>
</evidence>
<comment type="similarity">
    <text evidence="1">Belongs to the disease resistance NB-LRR family.</text>
</comment>
<dbReference type="CDD" id="cd14798">
    <property type="entry name" value="RX-CC_like"/>
    <property type="match status" value="1"/>
</dbReference>
<feature type="region of interest" description="Disordered" evidence="6">
    <location>
        <begin position="212"/>
        <end position="239"/>
    </location>
</feature>
<evidence type="ECO:0000256" key="3">
    <source>
        <dbReference type="ARBA" id="ARBA00022737"/>
    </source>
</evidence>
<name>A0AAV8CA57_9POAL</name>
<keyword evidence="3" id="KW-0677">Repeat</keyword>
<dbReference type="Proteomes" id="UP001140206">
    <property type="component" value="Chromosome 5"/>
</dbReference>
<dbReference type="Pfam" id="PF18052">
    <property type="entry name" value="Rx_N"/>
    <property type="match status" value="1"/>
</dbReference>
<keyword evidence="10" id="KW-1185">Reference proteome</keyword>
<dbReference type="Gene3D" id="3.40.50.300">
    <property type="entry name" value="P-loop containing nucleotide triphosphate hydrolases"/>
    <property type="match status" value="1"/>
</dbReference>
<dbReference type="InterPro" id="IPR041118">
    <property type="entry name" value="Rx_N"/>
</dbReference>
<dbReference type="GO" id="GO:0006952">
    <property type="term" value="P:defense response"/>
    <property type="evidence" value="ECO:0007669"/>
    <property type="project" value="UniProtKB-KW"/>
</dbReference>
<keyword evidence="4" id="KW-0547">Nucleotide-binding</keyword>
<evidence type="ECO:0000313" key="10">
    <source>
        <dbReference type="Proteomes" id="UP001140206"/>
    </source>
</evidence>
<evidence type="ECO:0000256" key="1">
    <source>
        <dbReference type="ARBA" id="ARBA00008894"/>
    </source>
</evidence>
<dbReference type="EMBL" id="JAMFTS010000005">
    <property type="protein sequence ID" value="KAJ4752206.1"/>
    <property type="molecule type" value="Genomic_DNA"/>
</dbReference>
<dbReference type="GO" id="GO:0043531">
    <property type="term" value="F:ADP binding"/>
    <property type="evidence" value="ECO:0007669"/>
    <property type="project" value="InterPro"/>
</dbReference>
<accession>A0AAV8CA57</accession>
<reference evidence="9" key="1">
    <citation type="submission" date="2022-08" db="EMBL/GenBank/DDBJ databases">
        <authorList>
            <person name="Marques A."/>
        </authorList>
    </citation>
    <scope>NUCLEOTIDE SEQUENCE</scope>
    <source>
        <strain evidence="9">RhyPub2mFocal</strain>
        <tissue evidence="9">Leaves</tissue>
    </source>
</reference>
<protein>
    <submittedName>
        <fullName evidence="9">Disease resistance protein (CC-NBS-LRR class) family</fullName>
    </submittedName>
</protein>
<dbReference type="PANTHER" id="PTHR19338:SF73">
    <property type="entry name" value="DISEASE RESISTANCE PROTEIN RGA2-LIKE"/>
    <property type="match status" value="1"/>
</dbReference>
<dbReference type="InterPro" id="IPR027417">
    <property type="entry name" value="P-loop_NTPase"/>
</dbReference>
<evidence type="ECO:0000313" key="9">
    <source>
        <dbReference type="EMBL" id="KAJ4752206.1"/>
    </source>
</evidence>
<dbReference type="SUPFAM" id="SSF52540">
    <property type="entry name" value="P-loop containing nucleoside triphosphate hydrolases"/>
    <property type="match status" value="1"/>
</dbReference>
<feature type="domain" description="NB-ARC" evidence="7">
    <location>
        <begin position="156"/>
        <end position="197"/>
    </location>
</feature>
<proteinExistence type="inferred from homology"/>
<evidence type="ECO:0000256" key="2">
    <source>
        <dbReference type="ARBA" id="ARBA00022614"/>
    </source>
</evidence>
<keyword evidence="5" id="KW-0611">Plant defense</keyword>
<gene>
    <name evidence="9" type="ORF">LUZ62_086611</name>
</gene>
<sequence length="239" mass="27116">MAEVLLGAVLRKIANFTVDKAIEKVDKLSRELNFIEAFIKDADRKHIVDERQMQLVKHIIDIAYDIEDAIDIFHSECPKKLPGILGQVGWLPKKISKIPFLYQFQQVIKKIQSRINEINEFRERYGITMLGTGDKIPPSNTELIPTVDDSEVIGFDTHRDNVVKWLLDEAYRSLAVVSIVGLGGIGKTTLACKVCNSGVFFLDYIDSGCQRKNNQKERKRKTKNSSSTTKLSKNRLPPL</sequence>
<evidence type="ECO:0000259" key="8">
    <source>
        <dbReference type="Pfam" id="PF18052"/>
    </source>
</evidence>
<dbReference type="InterPro" id="IPR038005">
    <property type="entry name" value="RX-like_CC"/>
</dbReference>
<dbReference type="PANTHER" id="PTHR19338">
    <property type="entry name" value="TRANSLOCASE OF INNER MITOCHONDRIAL MEMBRANE 13 HOMOLOG"/>
    <property type="match status" value="1"/>
</dbReference>
<feature type="compositionally biased region" description="Low complexity" evidence="6">
    <location>
        <begin position="224"/>
        <end position="239"/>
    </location>
</feature>
<dbReference type="AlphaFoldDB" id="A0AAV8CA57"/>
<keyword evidence="2" id="KW-0433">Leucine-rich repeat</keyword>
<organism evidence="9 10">
    <name type="scientific">Rhynchospora pubera</name>
    <dbReference type="NCBI Taxonomy" id="906938"/>
    <lineage>
        <taxon>Eukaryota</taxon>
        <taxon>Viridiplantae</taxon>
        <taxon>Streptophyta</taxon>
        <taxon>Embryophyta</taxon>
        <taxon>Tracheophyta</taxon>
        <taxon>Spermatophyta</taxon>
        <taxon>Magnoliopsida</taxon>
        <taxon>Liliopsida</taxon>
        <taxon>Poales</taxon>
        <taxon>Cyperaceae</taxon>
        <taxon>Cyperoideae</taxon>
        <taxon>Rhynchosporeae</taxon>
        <taxon>Rhynchospora</taxon>
    </lineage>
</organism>
<dbReference type="Gene3D" id="1.20.5.4130">
    <property type="match status" value="1"/>
</dbReference>
<evidence type="ECO:0000256" key="4">
    <source>
        <dbReference type="ARBA" id="ARBA00022741"/>
    </source>
</evidence>
<dbReference type="Pfam" id="PF00931">
    <property type="entry name" value="NB-ARC"/>
    <property type="match status" value="1"/>
</dbReference>
<comment type="caution">
    <text evidence="9">The sequence shown here is derived from an EMBL/GenBank/DDBJ whole genome shotgun (WGS) entry which is preliminary data.</text>
</comment>
<feature type="domain" description="Disease resistance N-terminal" evidence="8">
    <location>
        <begin position="22"/>
        <end position="76"/>
    </location>
</feature>
<evidence type="ECO:0000256" key="6">
    <source>
        <dbReference type="SAM" id="MobiDB-lite"/>
    </source>
</evidence>
<dbReference type="InterPro" id="IPR002182">
    <property type="entry name" value="NB-ARC"/>
</dbReference>
<evidence type="ECO:0000259" key="7">
    <source>
        <dbReference type="Pfam" id="PF00931"/>
    </source>
</evidence>